<evidence type="ECO:0000313" key="4">
    <source>
        <dbReference type="Proteomes" id="UP001152795"/>
    </source>
</evidence>
<keyword evidence="2" id="KW-1133">Transmembrane helix</keyword>
<dbReference type="AlphaFoldDB" id="A0A6S7K3K6"/>
<reference evidence="3" key="1">
    <citation type="submission" date="2020-04" db="EMBL/GenBank/DDBJ databases">
        <authorList>
            <person name="Alioto T."/>
            <person name="Alioto T."/>
            <person name="Gomez Garrido J."/>
        </authorList>
    </citation>
    <scope>NUCLEOTIDE SEQUENCE</scope>
    <source>
        <strain evidence="3">A484AB</strain>
    </source>
</reference>
<keyword evidence="2" id="KW-0472">Membrane</keyword>
<feature type="compositionally biased region" description="Low complexity" evidence="1">
    <location>
        <begin position="19"/>
        <end position="44"/>
    </location>
</feature>
<dbReference type="InterPro" id="IPR024606">
    <property type="entry name" value="KIAA1549"/>
</dbReference>
<evidence type="ECO:0000256" key="1">
    <source>
        <dbReference type="SAM" id="MobiDB-lite"/>
    </source>
</evidence>
<feature type="region of interest" description="Disordered" evidence="1">
    <location>
        <begin position="84"/>
        <end position="166"/>
    </location>
</feature>
<feature type="compositionally biased region" description="Polar residues" evidence="1">
    <location>
        <begin position="229"/>
        <end position="246"/>
    </location>
</feature>
<feature type="compositionally biased region" description="Polar residues" evidence="1">
    <location>
        <begin position="125"/>
        <end position="138"/>
    </location>
</feature>
<dbReference type="OrthoDB" id="10555913at2759"/>
<dbReference type="Pfam" id="PF12877">
    <property type="entry name" value="KIAA1549"/>
    <property type="match status" value="1"/>
</dbReference>
<comment type="caution">
    <text evidence="3">The sequence shown here is derived from an EMBL/GenBank/DDBJ whole genome shotgun (WGS) entry which is preliminary data.</text>
</comment>
<dbReference type="EMBL" id="CACRXK020023686">
    <property type="protein sequence ID" value="CAB4037991.1"/>
    <property type="molecule type" value="Genomic_DNA"/>
</dbReference>
<dbReference type="Proteomes" id="UP001152795">
    <property type="component" value="Unassembled WGS sequence"/>
</dbReference>
<gene>
    <name evidence="3" type="ORF">PACLA_8A035963</name>
</gene>
<proteinExistence type="predicted"/>
<evidence type="ECO:0000256" key="2">
    <source>
        <dbReference type="SAM" id="Phobius"/>
    </source>
</evidence>
<feature type="compositionally biased region" description="Low complexity" evidence="1">
    <location>
        <begin position="87"/>
        <end position="99"/>
    </location>
</feature>
<feature type="transmembrane region" description="Helical" evidence="2">
    <location>
        <begin position="55"/>
        <end position="78"/>
    </location>
</feature>
<organism evidence="3 4">
    <name type="scientific">Paramuricea clavata</name>
    <name type="common">Red gorgonian</name>
    <name type="synonym">Violescent sea-whip</name>
    <dbReference type="NCBI Taxonomy" id="317549"/>
    <lineage>
        <taxon>Eukaryota</taxon>
        <taxon>Metazoa</taxon>
        <taxon>Cnidaria</taxon>
        <taxon>Anthozoa</taxon>
        <taxon>Octocorallia</taxon>
        <taxon>Malacalcyonacea</taxon>
        <taxon>Plexauridae</taxon>
        <taxon>Paramuricea</taxon>
    </lineage>
</organism>
<dbReference type="Gene3D" id="1.20.5.100">
    <property type="entry name" value="Cytochrome c1, transmembrane anchor, C-terminal"/>
    <property type="match status" value="1"/>
</dbReference>
<sequence length="266" mass="28774">MPSLLIDAPTTEQPTTYISDASSTDTMTTSSKSSARSNPPSEVSSSDDDDSSGTFVIIAVVVPVVLLIVLVVVVWWLCKRKKRNMQGNSSHGSSGKNNGTAGLKQFRHTDSNLRGPDAYADGQIGDTNETFGTDSQVNPGYATPDFKKREINPVNSYPEPGYETPDVKKKEVNVATADSAYSMPDKNTSENNADIERVDVNGDLYALPNKNKNTKKINGLNYMDPSRLVSGSQDGNESQDQSSQPTEYAEVVGVMKPAPKKTKTKK</sequence>
<evidence type="ECO:0000313" key="3">
    <source>
        <dbReference type="EMBL" id="CAB4037991.1"/>
    </source>
</evidence>
<feature type="region of interest" description="Disordered" evidence="1">
    <location>
        <begin position="1"/>
        <end position="50"/>
    </location>
</feature>
<keyword evidence="2" id="KW-0812">Transmembrane</keyword>
<accession>A0A6S7K3K6</accession>
<feature type="region of interest" description="Disordered" evidence="1">
    <location>
        <begin position="210"/>
        <end position="266"/>
    </location>
</feature>
<protein>
    <submittedName>
        <fullName evidence="3">Uncharacterized protein</fullName>
    </submittedName>
</protein>
<keyword evidence="4" id="KW-1185">Reference proteome</keyword>
<name>A0A6S7K3K6_PARCT</name>